<evidence type="ECO:0000256" key="7">
    <source>
        <dbReference type="ARBA" id="ARBA00023136"/>
    </source>
</evidence>
<dbReference type="GO" id="GO:0000166">
    <property type="term" value="F:nucleotide binding"/>
    <property type="evidence" value="ECO:0007669"/>
    <property type="project" value="UniProtKB-KW"/>
</dbReference>
<feature type="transmembrane region" description="Helical" evidence="9">
    <location>
        <begin position="187"/>
        <end position="206"/>
    </location>
</feature>
<dbReference type="Pfam" id="PF18967">
    <property type="entry name" value="PycTM"/>
    <property type="match status" value="1"/>
</dbReference>
<dbReference type="InterPro" id="IPR043760">
    <property type="entry name" value="PycTM_dom"/>
</dbReference>
<evidence type="ECO:0000256" key="1">
    <source>
        <dbReference type="ARBA" id="ARBA00004236"/>
    </source>
</evidence>
<keyword evidence="6" id="KW-0051">Antiviral defense</keyword>
<evidence type="ECO:0000256" key="2">
    <source>
        <dbReference type="ARBA" id="ARBA00022475"/>
    </source>
</evidence>
<organism evidence="11">
    <name type="scientific">uncultured Solirubrobacteraceae bacterium</name>
    <dbReference type="NCBI Taxonomy" id="1162706"/>
    <lineage>
        <taxon>Bacteria</taxon>
        <taxon>Bacillati</taxon>
        <taxon>Actinomycetota</taxon>
        <taxon>Thermoleophilia</taxon>
        <taxon>Solirubrobacterales</taxon>
        <taxon>Solirubrobacteraceae</taxon>
        <taxon>environmental samples</taxon>
    </lineage>
</organism>
<evidence type="ECO:0000256" key="3">
    <source>
        <dbReference type="ARBA" id="ARBA00022692"/>
    </source>
</evidence>
<feature type="compositionally biased region" description="Basic and acidic residues" evidence="8">
    <location>
        <begin position="1"/>
        <end position="11"/>
    </location>
</feature>
<keyword evidence="2" id="KW-1003">Cell membrane</keyword>
<evidence type="ECO:0000256" key="5">
    <source>
        <dbReference type="ARBA" id="ARBA00022989"/>
    </source>
</evidence>
<feature type="domain" description="Pycsar effector protein" evidence="10">
    <location>
        <begin position="27"/>
        <end position="202"/>
    </location>
</feature>
<keyword evidence="4" id="KW-0547">Nucleotide-binding</keyword>
<keyword evidence="5 9" id="KW-1133">Transmembrane helix</keyword>
<dbReference type="GO" id="GO:0005886">
    <property type="term" value="C:plasma membrane"/>
    <property type="evidence" value="ECO:0007669"/>
    <property type="project" value="UniProtKB-SubCell"/>
</dbReference>
<evidence type="ECO:0000256" key="9">
    <source>
        <dbReference type="SAM" id="Phobius"/>
    </source>
</evidence>
<comment type="subcellular location">
    <subcellularLocation>
        <location evidence="1">Cell membrane</location>
    </subcellularLocation>
</comment>
<accession>A0A6J4RTL4</accession>
<feature type="region of interest" description="Disordered" evidence="8">
    <location>
        <begin position="1"/>
        <end position="24"/>
    </location>
</feature>
<protein>
    <recommendedName>
        <fullName evidence="10">Pycsar effector protein domain-containing protein</fullName>
    </recommendedName>
</protein>
<keyword evidence="3 9" id="KW-0812">Transmembrane</keyword>
<gene>
    <name evidence="11" type="ORF">AVDCRST_MAG65-1051</name>
</gene>
<evidence type="ECO:0000256" key="6">
    <source>
        <dbReference type="ARBA" id="ARBA00023118"/>
    </source>
</evidence>
<evidence type="ECO:0000256" key="8">
    <source>
        <dbReference type="SAM" id="MobiDB-lite"/>
    </source>
</evidence>
<keyword evidence="7 9" id="KW-0472">Membrane</keyword>
<dbReference type="EMBL" id="CADCVL010000168">
    <property type="protein sequence ID" value="CAA9474897.1"/>
    <property type="molecule type" value="Genomic_DNA"/>
</dbReference>
<evidence type="ECO:0000256" key="4">
    <source>
        <dbReference type="ARBA" id="ARBA00022741"/>
    </source>
</evidence>
<name>A0A6J4RTL4_9ACTN</name>
<evidence type="ECO:0000313" key="11">
    <source>
        <dbReference type="EMBL" id="CAA9474897.1"/>
    </source>
</evidence>
<dbReference type="GO" id="GO:0051607">
    <property type="term" value="P:defense response to virus"/>
    <property type="evidence" value="ECO:0007669"/>
    <property type="project" value="UniProtKB-KW"/>
</dbReference>
<proteinExistence type="predicted"/>
<feature type="transmembrane region" description="Helical" evidence="9">
    <location>
        <begin position="47"/>
        <end position="65"/>
    </location>
</feature>
<feature type="transmembrane region" description="Helical" evidence="9">
    <location>
        <begin position="85"/>
        <end position="103"/>
    </location>
</feature>
<evidence type="ECO:0000259" key="10">
    <source>
        <dbReference type="Pfam" id="PF18967"/>
    </source>
</evidence>
<reference evidence="11" key="1">
    <citation type="submission" date="2020-02" db="EMBL/GenBank/DDBJ databases">
        <authorList>
            <person name="Meier V. D."/>
        </authorList>
    </citation>
    <scope>NUCLEOTIDE SEQUENCE</scope>
    <source>
        <strain evidence="11">AVDCRST_MAG65</strain>
    </source>
</reference>
<dbReference type="AlphaFoldDB" id="A0A6J4RTL4"/>
<sequence length="209" mass="23276">MRFFKRSDDRGVPPPAPPSPATDRDHVQALYDRVIAWYEDAERKAQLILTLDGVFLSFLSTSAFNSPGELRTITGQFGWETWTCLGLMATALVLSIISAVVALRSRLMTPSALEHDFRSRGVNPSDEATYAPAVMWFFQHVADLEPDAFARAMLRPDRDLAVRSLAASAVPLARNVVRKHRWVNRGFFFAGAVLLFFLGAAVSYVLRTS</sequence>